<dbReference type="AlphaFoldDB" id="A0A0G4FAN8"/>
<feature type="transmembrane region" description="Helical" evidence="2">
    <location>
        <begin position="20"/>
        <end position="40"/>
    </location>
</feature>
<dbReference type="InterPro" id="IPR004147">
    <property type="entry name" value="ABC1_dom"/>
</dbReference>
<evidence type="ECO:0000256" key="2">
    <source>
        <dbReference type="SAM" id="Phobius"/>
    </source>
</evidence>
<evidence type="ECO:0000313" key="5">
    <source>
        <dbReference type="Proteomes" id="UP000041254"/>
    </source>
</evidence>
<proteinExistence type="predicted"/>
<dbReference type="EMBL" id="CDMY01000398">
    <property type="protein sequence ID" value="CEM09973.1"/>
    <property type="molecule type" value="Genomic_DNA"/>
</dbReference>
<dbReference type="Pfam" id="PF03109">
    <property type="entry name" value="ABC1"/>
    <property type="match status" value="2"/>
</dbReference>
<dbReference type="PhylomeDB" id="A0A0G4FAN8"/>
<keyword evidence="5" id="KW-1185">Reference proteome</keyword>
<dbReference type="STRING" id="1169540.A0A0G4FAN8"/>
<dbReference type="InterPro" id="IPR051130">
    <property type="entry name" value="Mito_struct-func_regulator"/>
</dbReference>
<feature type="compositionally biased region" description="Basic residues" evidence="1">
    <location>
        <begin position="564"/>
        <end position="576"/>
    </location>
</feature>
<reference evidence="4 5" key="1">
    <citation type="submission" date="2014-11" db="EMBL/GenBank/DDBJ databases">
        <authorList>
            <person name="Zhu J."/>
            <person name="Qi W."/>
            <person name="Song R."/>
        </authorList>
    </citation>
    <scope>NUCLEOTIDE SEQUENCE [LARGE SCALE GENOMIC DNA]</scope>
</reference>
<evidence type="ECO:0000256" key="1">
    <source>
        <dbReference type="SAM" id="MobiDB-lite"/>
    </source>
</evidence>
<sequence length="576" mass="65534">MSSIYPPSFPRRLVGNFGRVVGLAGITLGATCTGVGIVAYTDQGARRNAYFWARAFPVYIHYRWTEWLVKDLSEEEQNRRYDALHELHAPRMEGIARHLKGFYIKLGQLGSTRTDFLAEPYLKVCERLQDDCPTEPFERIVDIIENSLGKKVGEVFRHVDHKPLGSASIGQVHKAELLDGTPVVVKVQFPDAERMFRIDIKTAQDFCRLVQPDHLPFLKEVEKQFMTEFDYRREAENLDEIADNVLPVWGRKVVIPRPFKHLCTREVLVMEYVPGTKLADAIKRQYTHIAASRNMTLQELIEEQDRIDRERESKGLEREVGPSALQYALWQTQVVLRNAAMGVCVAAYNWTVGWVLSALTPSSWGFEGIAKIPPAISGFHEMPINIPQILDVLMKVHGHELFHDGAFNGDPHPGNILLTPDGKLGLIDYGQVKHITREQRLNLAHLVVALAEKNYPQAAKVLTEKVGLKTKNSDERTLALRARMLFDRDDKTVTGGMNAQAFFESLEREDPLVHMPDDYVMAWRLSLLMRGMGWALRYPISTAEGWYPIAKRLIEDQDREGKGKGRGKRKKAKTKT</sequence>
<feature type="domain" description="ABC1 atypical kinase-like" evidence="3">
    <location>
        <begin position="382"/>
        <end position="461"/>
    </location>
</feature>
<dbReference type="VEuPathDB" id="CryptoDB:Vbra_8955"/>
<evidence type="ECO:0000259" key="3">
    <source>
        <dbReference type="Pfam" id="PF03109"/>
    </source>
</evidence>
<keyword evidence="2" id="KW-1133">Transmembrane helix</keyword>
<dbReference type="OMA" id="ETMFDTK"/>
<dbReference type="SUPFAM" id="SSF56112">
    <property type="entry name" value="Protein kinase-like (PK-like)"/>
    <property type="match status" value="1"/>
</dbReference>
<dbReference type="OrthoDB" id="427480at2759"/>
<name>A0A0G4FAN8_VITBC</name>
<keyword evidence="2" id="KW-0812">Transmembrane</keyword>
<gene>
    <name evidence="4" type="ORF">Vbra_8955</name>
</gene>
<dbReference type="PANTHER" id="PTHR43173:SF34">
    <property type="entry name" value="ABC1 ATYPICAL KINASE-LIKE DOMAIN-CONTAINING PROTEIN"/>
    <property type="match status" value="1"/>
</dbReference>
<feature type="domain" description="ABC1 atypical kinase-like" evidence="3">
    <location>
        <begin position="127"/>
        <end position="286"/>
    </location>
</feature>
<evidence type="ECO:0000313" key="4">
    <source>
        <dbReference type="EMBL" id="CEM09973.1"/>
    </source>
</evidence>
<organism evidence="4 5">
    <name type="scientific">Vitrella brassicaformis (strain CCMP3155)</name>
    <dbReference type="NCBI Taxonomy" id="1169540"/>
    <lineage>
        <taxon>Eukaryota</taxon>
        <taxon>Sar</taxon>
        <taxon>Alveolata</taxon>
        <taxon>Colpodellida</taxon>
        <taxon>Vitrellaceae</taxon>
        <taxon>Vitrella</taxon>
    </lineage>
</organism>
<dbReference type="PANTHER" id="PTHR43173">
    <property type="entry name" value="ABC1 FAMILY PROTEIN"/>
    <property type="match status" value="1"/>
</dbReference>
<protein>
    <recommendedName>
        <fullName evidence="3">ABC1 atypical kinase-like domain-containing protein</fullName>
    </recommendedName>
</protein>
<dbReference type="Proteomes" id="UP000041254">
    <property type="component" value="Unassembled WGS sequence"/>
</dbReference>
<feature type="region of interest" description="Disordered" evidence="1">
    <location>
        <begin position="557"/>
        <end position="576"/>
    </location>
</feature>
<keyword evidence="2" id="KW-0472">Membrane</keyword>
<dbReference type="CDD" id="cd05121">
    <property type="entry name" value="ABC1_ADCK3-like"/>
    <property type="match status" value="1"/>
</dbReference>
<accession>A0A0G4FAN8</accession>
<dbReference type="InParanoid" id="A0A0G4FAN8"/>
<dbReference type="InterPro" id="IPR011009">
    <property type="entry name" value="Kinase-like_dom_sf"/>
</dbReference>